<dbReference type="PANTHER" id="PTHR30487:SF0">
    <property type="entry name" value="PREPILIN LEADER PEPTIDASE_N-METHYLTRANSFERASE-RELATED"/>
    <property type="match status" value="1"/>
</dbReference>
<evidence type="ECO:0000256" key="1">
    <source>
        <dbReference type="ARBA" id="ARBA00004651"/>
    </source>
</evidence>
<dbReference type="Proteomes" id="UP000179281">
    <property type="component" value="Unassembled WGS sequence"/>
</dbReference>
<dbReference type="InterPro" id="IPR000045">
    <property type="entry name" value="Prepilin_IV_endopep_pep"/>
</dbReference>
<feature type="transmembrane region" description="Helical" evidence="7">
    <location>
        <begin position="270"/>
        <end position="292"/>
    </location>
</feature>
<sequence>MTMTTPLFYGFIFVLGLAIGSFLNVLGLRYRPNRFLLASPVWSGRSRCPHCGKTLAWYELIPVVSFIYLRGACHTCVHPLSVQYPAVELAAGATLVAVPFYLASLYDAPLFAANGGMLAWFYFLSVVWVLAILALILMSIIDYRQRIIPDEIVAVIAALGVVKIAVLASYDQVFLIQQSFLQNYALLGQFWNGMVLNHVLGAVGALLILGSIVLITRGKGMGMGDVKLGGALGLLFGWPDIFMVIVFAFLAGTLVTLPQLLWKTKRLNDAVPFGPFLAVGALVTFFFGYTIIRSYFSLFGI</sequence>
<evidence type="ECO:0008006" key="12">
    <source>
        <dbReference type="Google" id="ProtNLM"/>
    </source>
</evidence>
<feature type="transmembrane region" description="Helical" evidence="7">
    <location>
        <begin position="86"/>
        <end position="106"/>
    </location>
</feature>
<evidence type="ECO:0000256" key="3">
    <source>
        <dbReference type="ARBA" id="ARBA00022475"/>
    </source>
</evidence>
<feature type="domain" description="Prepilin type IV endopeptidase peptidase" evidence="8">
    <location>
        <begin position="130"/>
        <end position="256"/>
    </location>
</feature>
<evidence type="ECO:0000256" key="5">
    <source>
        <dbReference type="ARBA" id="ARBA00022989"/>
    </source>
</evidence>
<organism evidence="10 11">
    <name type="scientific">Candidatus Liptonbacteria bacterium RIFCSPLOWO2_12_FULL_60_15</name>
    <dbReference type="NCBI Taxonomy" id="1798653"/>
    <lineage>
        <taxon>Bacteria</taxon>
        <taxon>Candidatus Liptoniibacteriota</taxon>
    </lineage>
</organism>
<feature type="transmembrane region" description="Helical" evidence="7">
    <location>
        <begin position="6"/>
        <end position="26"/>
    </location>
</feature>
<gene>
    <name evidence="10" type="ORF">A3G64_00260</name>
</gene>
<dbReference type="STRING" id="1798653.A3G64_00260"/>
<keyword evidence="3" id="KW-1003">Cell membrane</keyword>
<feature type="transmembrane region" description="Helical" evidence="7">
    <location>
        <begin position="190"/>
        <end position="216"/>
    </location>
</feature>
<dbReference type="AlphaFoldDB" id="A0A1G2CLL3"/>
<keyword evidence="4 7" id="KW-0812">Transmembrane</keyword>
<comment type="subcellular location">
    <subcellularLocation>
        <location evidence="1">Cell membrane</location>
        <topology evidence="1">Multi-pass membrane protein</topology>
    </subcellularLocation>
</comment>
<evidence type="ECO:0000256" key="2">
    <source>
        <dbReference type="ARBA" id="ARBA00005801"/>
    </source>
</evidence>
<feature type="transmembrane region" description="Helical" evidence="7">
    <location>
        <begin position="118"/>
        <end position="140"/>
    </location>
</feature>
<dbReference type="GO" id="GO:0006465">
    <property type="term" value="P:signal peptide processing"/>
    <property type="evidence" value="ECO:0007669"/>
    <property type="project" value="TreeGrafter"/>
</dbReference>
<keyword evidence="6 7" id="KW-0472">Membrane</keyword>
<evidence type="ECO:0000256" key="6">
    <source>
        <dbReference type="ARBA" id="ARBA00023136"/>
    </source>
</evidence>
<evidence type="ECO:0000259" key="8">
    <source>
        <dbReference type="Pfam" id="PF01478"/>
    </source>
</evidence>
<protein>
    <recommendedName>
        <fullName evidence="12">Prepilin peptidase</fullName>
    </recommendedName>
</protein>
<comment type="similarity">
    <text evidence="2">Belongs to the peptidase A24 family.</text>
</comment>
<name>A0A1G2CLL3_9BACT</name>
<dbReference type="InterPro" id="IPR050882">
    <property type="entry name" value="Prepilin_peptidase/N-MTase"/>
</dbReference>
<reference evidence="10 11" key="1">
    <citation type="journal article" date="2016" name="Nat. Commun.">
        <title>Thousands of microbial genomes shed light on interconnected biogeochemical processes in an aquifer system.</title>
        <authorList>
            <person name="Anantharaman K."/>
            <person name="Brown C.T."/>
            <person name="Hug L.A."/>
            <person name="Sharon I."/>
            <person name="Castelle C.J."/>
            <person name="Probst A.J."/>
            <person name="Thomas B.C."/>
            <person name="Singh A."/>
            <person name="Wilkins M.J."/>
            <person name="Karaoz U."/>
            <person name="Brodie E.L."/>
            <person name="Williams K.H."/>
            <person name="Hubbard S.S."/>
            <person name="Banfield J.F."/>
        </authorList>
    </citation>
    <scope>NUCLEOTIDE SEQUENCE [LARGE SCALE GENOMIC DNA]</scope>
</reference>
<dbReference type="EMBL" id="MHLD01000042">
    <property type="protein sequence ID" value="OGZ01551.1"/>
    <property type="molecule type" value="Genomic_DNA"/>
</dbReference>
<dbReference type="Gene3D" id="1.20.120.1220">
    <property type="match status" value="1"/>
</dbReference>
<evidence type="ECO:0000313" key="11">
    <source>
        <dbReference type="Proteomes" id="UP000179281"/>
    </source>
</evidence>
<feature type="transmembrane region" description="Helical" evidence="7">
    <location>
        <begin position="152"/>
        <end position="170"/>
    </location>
</feature>
<dbReference type="InterPro" id="IPR010627">
    <property type="entry name" value="Prepilin_pept_A24_N"/>
</dbReference>
<dbReference type="GO" id="GO:0004190">
    <property type="term" value="F:aspartic-type endopeptidase activity"/>
    <property type="evidence" value="ECO:0007669"/>
    <property type="project" value="InterPro"/>
</dbReference>
<keyword evidence="5 7" id="KW-1133">Transmembrane helix</keyword>
<comment type="caution">
    <text evidence="10">The sequence shown here is derived from an EMBL/GenBank/DDBJ whole genome shotgun (WGS) entry which is preliminary data.</text>
</comment>
<evidence type="ECO:0000313" key="10">
    <source>
        <dbReference type="EMBL" id="OGZ01551.1"/>
    </source>
</evidence>
<feature type="domain" description="Prepilin peptidase A24 N-terminal" evidence="9">
    <location>
        <begin position="14"/>
        <end position="98"/>
    </location>
</feature>
<dbReference type="PANTHER" id="PTHR30487">
    <property type="entry name" value="TYPE 4 PREPILIN-LIKE PROTEINS LEADER PEPTIDE-PROCESSING ENZYME"/>
    <property type="match status" value="1"/>
</dbReference>
<dbReference type="Pfam" id="PF01478">
    <property type="entry name" value="Peptidase_A24"/>
    <property type="match status" value="1"/>
</dbReference>
<dbReference type="Pfam" id="PF06750">
    <property type="entry name" value="A24_N_bact"/>
    <property type="match status" value="1"/>
</dbReference>
<accession>A0A1G2CLL3</accession>
<evidence type="ECO:0000256" key="7">
    <source>
        <dbReference type="SAM" id="Phobius"/>
    </source>
</evidence>
<evidence type="ECO:0000256" key="4">
    <source>
        <dbReference type="ARBA" id="ARBA00022692"/>
    </source>
</evidence>
<evidence type="ECO:0000259" key="9">
    <source>
        <dbReference type="Pfam" id="PF06750"/>
    </source>
</evidence>
<dbReference type="GO" id="GO:0005886">
    <property type="term" value="C:plasma membrane"/>
    <property type="evidence" value="ECO:0007669"/>
    <property type="project" value="UniProtKB-SubCell"/>
</dbReference>
<proteinExistence type="inferred from homology"/>
<feature type="transmembrane region" description="Helical" evidence="7">
    <location>
        <begin position="228"/>
        <end position="250"/>
    </location>
</feature>